<dbReference type="GeneID" id="19397626"/>
<reference evidence="2 3" key="2">
    <citation type="journal article" date="2013" name="PLoS Genet.">
        <title>Comparative genome structure, secondary metabolite, and effector coding capacity across Cochliobolus pathogens.</title>
        <authorList>
            <person name="Condon B.J."/>
            <person name="Leng Y."/>
            <person name="Wu D."/>
            <person name="Bushley K.E."/>
            <person name="Ohm R.A."/>
            <person name="Otillar R."/>
            <person name="Martin J."/>
            <person name="Schackwitz W."/>
            <person name="Grimwood J."/>
            <person name="MohdZainudin N."/>
            <person name="Xue C."/>
            <person name="Wang R."/>
            <person name="Manning V.A."/>
            <person name="Dhillon B."/>
            <person name="Tu Z.J."/>
            <person name="Steffenson B.J."/>
            <person name="Salamov A."/>
            <person name="Sun H."/>
            <person name="Lowry S."/>
            <person name="LaButti K."/>
            <person name="Han J."/>
            <person name="Copeland A."/>
            <person name="Lindquist E."/>
            <person name="Barry K."/>
            <person name="Schmutz J."/>
            <person name="Baker S.E."/>
            <person name="Ciuffetti L.M."/>
            <person name="Grigoriev I.V."/>
            <person name="Zhong S."/>
            <person name="Turgeon B.G."/>
        </authorList>
    </citation>
    <scope>NUCLEOTIDE SEQUENCE [LARGE SCALE GENOMIC DNA]</scope>
    <source>
        <strain evidence="3">28A</strain>
    </source>
</reference>
<feature type="region of interest" description="Disordered" evidence="1">
    <location>
        <begin position="1"/>
        <end position="31"/>
    </location>
</feature>
<evidence type="ECO:0000313" key="3">
    <source>
        <dbReference type="Proteomes" id="UP000016935"/>
    </source>
</evidence>
<sequence length="177" mass="20359">MARRRANPAPTLAANEAKPPPKDAQDTTPTSKAGTWFLQFPPFVYDSKAGLQSNFNRLAADRKWGAKLKAKRWAQCQEEEFDHAYGGDVTKLESWQNLCREVHILNPPNSIRQCKNALGARNVWVNLVNLIDHRNIGVEVIRFKNYHAFRRYTEDGRVFPKKRAKEEGFIKALLRKL</sequence>
<reference evidence="2 3" key="1">
    <citation type="journal article" date="2012" name="PLoS Pathog.">
        <title>Diverse lifestyles and strategies of plant pathogenesis encoded in the genomes of eighteen Dothideomycetes fungi.</title>
        <authorList>
            <person name="Ohm R.A."/>
            <person name="Feau N."/>
            <person name="Henrissat B."/>
            <person name="Schoch C.L."/>
            <person name="Horwitz B.A."/>
            <person name="Barry K.W."/>
            <person name="Condon B.J."/>
            <person name="Copeland A.C."/>
            <person name="Dhillon B."/>
            <person name="Glaser F."/>
            <person name="Hesse C.N."/>
            <person name="Kosti I."/>
            <person name="LaButti K."/>
            <person name="Lindquist E.A."/>
            <person name="Lucas S."/>
            <person name="Salamov A.A."/>
            <person name="Bradshaw R.E."/>
            <person name="Ciuffetti L."/>
            <person name="Hamelin R.C."/>
            <person name="Kema G.H.J."/>
            <person name="Lawrence C."/>
            <person name="Scott J.A."/>
            <person name="Spatafora J.W."/>
            <person name="Turgeon B.G."/>
            <person name="de Wit P.J.G.M."/>
            <person name="Zhong S."/>
            <person name="Goodwin S.B."/>
            <person name="Grigoriev I.V."/>
        </authorList>
    </citation>
    <scope>NUCLEOTIDE SEQUENCE [LARGE SCALE GENOMIC DNA]</scope>
    <source>
        <strain evidence="3">28A</strain>
    </source>
</reference>
<dbReference type="eggNOG" id="ENOG502SUS8">
    <property type="taxonomic scope" value="Eukaryota"/>
</dbReference>
<dbReference type="STRING" id="671987.R0IBK0"/>
<gene>
    <name evidence="2" type="ORF">SETTUDRAFT_156468</name>
</gene>
<proteinExistence type="predicted"/>
<dbReference type="OrthoDB" id="6105938at2759"/>
<dbReference type="AlphaFoldDB" id="R0IBK0"/>
<dbReference type="RefSeq" id="XP_008029805.1">
    <property type="nucleotide sequence ID" value="XM_008031614.1"/>
</dbReference>
<accession>R0IBK0</accession>
<dbReference type="Proteomes" id="UP000016935">
    <property type="component" value="Unassembled WGS sequence"/>
</dbReference>
<evidence type="ECO:0000256" key="1">
    <source>
        <dbReference type="SAM" id="MobiDB-lite"/>
    </source>
</evidence>
<keyword evidence="3" id="KW-1185">Reference proteome</keyword>
<dbReference type="PANTHER" id="PTHR38846:SF1">
    <property type="entry name" value="C3H1-TYPE DOMAIN-CONTAINING PROTEIN"/>
    <property type="match status" value="1"/>
</dbReference>
<organism evidence="2 3">
    <name type="scientific">Exserohilum turcicum (strain 28A)</name>
    <name type="common">Northern leaf blight fungus</name>
    <name type="synonym">Setosphaeria turcica</name>
    <dbReference type="NCBI Taxonomy" id="671987"/>
    <lineage>
        <taxon>Eukaryota</taxon>
        <taxon>Fungi</taxon>
        <taxon>Dikarya</taxon>
        <taxon>Ascomycota</taxon>
        <taxon>Pezizomycotina</taxon>
        <taxon>Dothideomycetes</taxon>
        <taxon>Pleosporomycetidae</taxon>
        <taxon>Pleosporales</taxon>
        <taxon>Pleosporineae</taxon>
        <taxon>Pleosporaceae</taxon>
        <taxon>Exserohilum</taxon>
    </lineage>
</organism>
<name>R0IBK0_EXST2</name>
<dbReference type="HOGENOM" id="CLU_053382_4_1_1"/>
<evidence type="ECO:0000313" key="2">
    <source>
        <dbReference type="EMBL" id="EOA82795.1"/>
    </source>
</evidence>
<protein>
    <submittedName>
        <fullName evidence="2">Uncharacterized protein</fullName>
    </submittedName>
</protein>
<dbReference type="EMBL" id="KB908844">
    <property type="protein sequence ID" value="EOA82795.1"/>
    <property type="molecule type" value="Genomic_DNA"/>
</dbReference>
<dbReference type="PANTHER" id="PTHR38846">
    <property type="entry name" value="C3H1-TYPE DOMAIN-CONTAINING PROTEIN"/>
    <property type="match status" value="1"/>
</dbReference>